<dbReference type="InterPro" id="IPR057336">
    <property type="entry name" value="GerAC_N"/>
</dbReference>
<evidence type="ECO:0000256" key="1">
    <source>
        <dbReference type="ARBA" id="ARBA00004635"/>
    </source>
</evidence>
<keyword evidence="5" id="KW-0472">Membrane</keyword>
<evidence type="ECO:0000256" key="6">
    <source>
        <dbReference type="ARBA" id="ARBA00023139"/>
    </source>
</evidence>
<keyword evidence="4" id="KW-0732">Signal</keyword>
<dbReference type="Pfam" id="PF05504">
    <property type="entry name" value="Spore_GerAC"/>
    <property type="match status" value="1"/>
</dbReference>
<keyword evidence="3" id="KW-0309">Germination</keyword>
<evidence type="ECO:0000259" key="9">
    <source>
        <dbReference type="Pfam" id="PF25198"/>
    </source>
</evidence>
<dbReference type="InterPro" id="IPR046953">
    <property type="entry name" value="Spore_GerAC-like_C"/>
</dbReference>
<dbReference type="InterPro" id="IPR008844">
    <property type="entry name" value="Spore_GerAC-like"/>
</dbReference>
<comment type="subcellular location">
    <subcellularLocation>
        <location evidence="1">Membrane</location>
        <topology evidence="1">Lipid-anchor</topology>
    </subcellularLocation>
</comment>
<dbReference type="Proteomes" id="UP000031967">
    <property type="component" value="Unassembled WGS sequence"/>
</dbReference>
<keyword evidence="6" id="KW-0564">Palmitate</keyword>
<evidence type="ECO:0000256" key="7">
    <source>
        <dbReference type="ARBA" id="ARBA00023288"/>
    </source>
</evidence>
<evidence type="ECO:0000313" key="11">
    <source>
        <dbReference type="Proteomes" id="UP000031967"/>
    </source>
</evidence>
<evidence type="ECO:0000256" key="4">
    <source>
        <dbReference type="ARBA" id="ARBA00022729"/>
    </source>
</evidence>
<feature type="domain" description="Spore germination protein N-terminal" evidence="9">
    <location>
        <begin position="4"/>
        <end position="76"/>
    </location>
</feature>
<comment type="similarity">
    <text evidence="2">Belongs to the GerABKC lipoprotein family.</text>
</comment>
<reference evidence="10 11" key="1">
    <citation type="submission" date="2014-12" db="EMBL/GenBank/DDBJ databases">
        <title>Draft genome sequence of Paenibacillus kamchatkensis strain B-2647.</title>
        <authorList>
            <person name="Karlyshev A.V."/>
            <person name="Kudryashova E.B."/>
        </authorList>
    </citation>
    <scope>NUCLEOTIDE SEQUENCE [LARGE SCALE GENOMIC DNA]</scope>
    <source>
        <strain evidence="10 11">VKM B-2647</strain>
    </source>
</reference>
<gene>
    <name evidence="10" type="ORF">SD70_27840</name>
</gene>
<protein>
    <submittedName>
        <fullName evidence="10">Uncharacterized protein</fullName>
    </submittedName>
</protein>
<feature type="domain" description="Spore germination GerAC-like C-terminal" evidence="8">
    <location>
        <begin position="86"/>
        <end position="232"/>
    </location>
</feature>
<organism evidence="10 11">
    <name type="scientific">Gordoniibacillus kamchatkensis</name>
    <dbReference type="NCBI Taxonomy" id="1590651"/>
    <lineage>
        <taxon>Bacteria</taxon>
        <taxon>Bacillati</taxon>
        <taxon>Bacillota</taxon>
        <taxon>Bacilli</taxon>
        <taxon>Bacillales</taxon>
        <taxon>Paenibacillaceae</taxon>
        <taxon>Gordoniibacillus</taxon>
    </lineage>
</organism>
<evidence type="ECO:0000256" key="5">
    <source>
        <dbReference type="ARBA" id="ARBA00023136"/>
    </source>
</evidence>
<keyword evidence="11" id="KW-1185">Reference proteome</keyword>
<evidence type="ECO:0000256" key="3">
    <source>
        <dbReference type="ARBA" id="ARBA00022544"/>
    </source>
</evidence>
<dbReference type="Pfam" id="PF25198">
    <property type="entry name" value="Spore_GerAC_N"/>
    <property type="match status" value="1"/>
</dbReference>
<accession>A0ABR5AB21</accession>
<dbReference type="InterPro" id="IPR038501">
    <property type="entry name" value="Spore_GerAC_C_sf"/>
</dbReference>
<proteinExistence type="inferred from homology"/>
<dbReference type="PANTHER" id="PTHR35789:SF1">
    <property type="entry name" value="SPORE GERMINATION PROTEIN B3"/>
    <property type="match status" value="1"/>
</dbReference>
<comment type="caution">
    <text evidence="10">The sequence shown here is derived from an EMBL/GenBank/DDBJ whole genome shotgun (WGS) entry which is preliminary data.</text>
</comment>
<dbReference type="PANTHER" id="PTHR35789">
    <property type="entry name" value="SPORE GERMINATION PROTEIN B3"/>
    <property type="match status" value="1"/>
</dbReference>
<name>A0ABR5AB21_9BACL</name>
<keyword evidence="7" id="KW-0449">Lipoprotein</keyword>
<evidence type="ECO:0000259" key="8">
    <source>
        <dbReference type="Pfam" id="PF05504"/>
    </source>
</evidence>
<sequence>MTSKEIPSRAFLVITDDNIEKLLSNINEKLGVNATAIYDFFNKGGGWAPEVSSTRIWEVYRSLFSYTKDIAIPVVSSGKDTVLHYEGSAVLKNGKITERISPNESQFVNLFQNRKANGRVESLGFASIMVTNSSIRMKTSMKNNKPQVSSDLHLKIDIQERKEGITNNQIQKELEQRIEKRFYHIFEQAQKSHTDIFGFGQYFRHQIPYQELKDWRERYYPKLKVNFQVHASLD</sequence>
<evidence type="ECO:0000256" key="2">
    <source>
        <dbReference type="ARBA" id="ARBA00007886"/>
    </source>
</evidence>
<dbReference type="Gene3D" id="3.30.300.210">
    <property type="entry name" value="Nutrient germinant receptor protein C, domain 3"/>
    <property type="match status" value="1"/>
</dbReference>
<evidence type="ECO:0000313" key="10">
    <source>
        <dbReference type="EMBL" id="KIL38236.1"/>
    </source>
</evidence>
<dbReference type="EMBL" id="JXAK01000070">
    <property type="protein sequence ID" value="KIL38236.1"/>
    <property type="molecule type" value="Genomic_DNA"/>
</dbReference>